<dbReference type="Pfam" id="PF01408">
    <property type="entry name" value="GFO_IDH_MocA"/>
    <property type="match status" value="1"/>
</dbReference>
<evidence type="ECO:0000259" key="1">
    <source>
        <dbReference type="Pfam" id="PF01408"/>
    </source>
</evidence>
<sequence length="451" mass="50746">MSKKRHAFVGTGGRAISFMEPLVTTYRDQHELVGICDISPARMAYYNELLTNDWKSQAVPTYTADRFDEMLREQKPDEIFVCSKDSTHHDYIVRALHAGCDVVTEKPMTTDAAKCQAILDAVKATGKKVRVAFNYRWAPFRTKVKELIATGVIGKVHSVNLEYLLDTSHGADYFRRWHATAGDSGTLLVHKSTHHFDLVNWWLDAIPLQVFAYGDLVFYGKQNAIARGDEALTKYARYTGEAAAKGDPFRLDLDESEPFRKIYRAGEKDSGYIRDQNVFREGIDIYDQMSLNVRYRTGQVLTYSLVCYSPREGMRVTFNGDRGRIEYHEFIGSHMNRAVRPKDFKLEIKPGSEPEGEWIKVYPHFQTGYVVPVDVEVGLPHGGADTILNEHFYGEQNAPADKWGRTAGHEQGAASVLVGVAGVESIKRNQPVNVSDLVTLKPGATKLSELV</sequence>
<feature type="domain" description="Gfo/Idh/MocA-like oxidoreductase C-terminal" evidence="2">
    <location>
        <begin position="145"/>
        <end position="434"/>
    </location>
</feature>
<name>A0A290QKU4_9BACT</name>
<dbReference type="InterPro" id="IPR036291">
    <property type="entry name" value="NAD(P)-bd_dom_sf"/>
</dbReference>
<keyword evidence="4" id="KW-1185">Reference proteome</keyword>
<gene>
    <name evidence="3" type="ORF">CMV30_13960</name>
</gene>
<dbReference type="GO" id="GO:0000166">
    <property type="term" value="F:nucleotide binding"/>
    <property type="evidence" value="ECO:0007669"/>
    <property type="project" value="InterPro"/>
</dbReference>
<dbReference type="OrthoDB" id="9781031at2"/>
<evidence type="ECO:0000313" key="3">
    <source>
        <dbReference type="EMBL" id="ATC64981.1"/>
    </source>
</evidence>
<reference evidence="3 4" key="1">
    <citation type="submission" date="2017-09" db="EMBL/GenBank/DDBJ databases">
        <title>Complete genome sequence of Verrucomicrobial strain HZ-65, isolated from freshwater.</title>
        <authorList>
            <person name="Choi A."/>
        </authorList>
    </citation>
    <scope>NUCLEOTIDE SEQUENCE [LARGE SCALE GENOMIC DNA]</scope>
    <source>
        <strain evidence="3 4">HZ-65</strain>
    </source>
</reference>
<dbReference type="Pfam" id="PF02894">
    <property type="entry name" value="GFO_IDH_MocA_C"/>
    <property type="match status" value="1"/>
</dbReference>
<dbReference type="Proteomes" id="UP000217265">
    <property type="component" value="Chromosome"/>
</dbReference>
<dbReference type="EMBL" id="CP023344">
    <property type="protein sequence ID" value="ATC64981.1"/>
    <property type="molecule type" value="Genomic_DNA"/>
</dbReference>
<dbReference type="SUPFAM" id="SSF55347">
    <property type="entry name" value="Glyceraldehyde-3-phosphate dehydrogenase-like, C-terminal domain"/>
    <property type="match status" value="1"/>
</dbReference>
<protein>
    <submittedName>
        <fullName evidence="3">Oxidoreductase</fullName>
    </submittedName>
</protein>
<feature type="domain" description="Gfo/Idh/MocA-like oxidoreductase N-terminal" evidence="1">
    <location>
        <begin position="5"/>
        <end position="133"/>
    </location>
</feature>
<evidence type="ECO:0000313" key="4">
    <source>
        <dbReference type="Proteomes" id="UP000217265"/>
    </source>
</evidence>
<proteinExistence type="predicted"/>
<dbReference type="PANTHER" id="PTHR43377">
    <property type="entry name" value="BILIVERDIN REDUCTASE A"/>
    <property type="match status" value="1"/>
</dbReference>
<dbReference type="KEGG" id="vbh:CMV30_13960"/>
<accession>A0A290QKU4</accession>
<dbReference type="InterPro" id="IPR000683">
    <property type="entry name" value="Gfo/Idh/MocA-like_OxRdtase_N"/>
</dbReference>
<dbReference type="RefSeq" id="WP_096056612.1">
    <property type="nucleotide sequence ID" value="NZ_CP023344.1"/>
</dbReference>
<dbReference type="AlphaFoldDB" id="A0A290QKU4"/>
<dbReference type="InterPro" id="IPR004104">
    <property type="entry name" value="Gfo/Idh/MocA-like_OxRdtase_C"/>
</dbReference>
<organism evidence="3 4">
    <name type="scientific">Nibricoccus aquaticus</name>
    <dbReference type="NCBI Taxonomy" id="2576891"/>
    <lineage>
        <taxon>Bacteria</taxon>
        <taxon>Pseudomonadati</taxon>
        <taxon>Verrucomicrobiota</taxon>
        <taxon>Opitutia</taxon>
        <taxon>Opitutales</taxon>
        <taxon>Opitutaceae</taxon>
        <taxon>Nibricoccus</taxon>
    </lineage>
</organism>
<dbReference type="Gene3D" id="3.30.360.10">
    <property type="entry name" value="Dihydrodipicolinate Reductase, domain 2"/>
    <property type="match status" value="1"/>
</dbReference>
<evidence type="ECO:0000259" key="2">
    <source>
        <dbReference type="Pfam" id="PF02894"/>
    </source>
</evidence>
<dbReference type="SUPFAM" id="SSF51735">
    <property type="entry name" value="NAD(P)-binding Rossmann-fold domains"/>
    <property type="match status" value="1"/>
</dbReference>
<dbReference type="InterPro" id="IPR051450">
    <property type="entry name" value="Gfo/Idh/MocA_Oxidoreductases"/>
</dbReference>
<dbReference type="Gene3D" id="3.40.50.720">
    <property type="entry name" value="NAD(P)-binding Rossmann-like Domain"/>
    <property type="match status" value="1"/>
</dbReference>
<dbReference type="PANTHER" id="PTHR43377:SF2">
    <property type="entry name" value="BINDING ROSSMANN FOLD OXIDOREDUCTASE, PUTATIVE (AFU_ORTHOLOGUE AFUA_4G00560)-RELATED"/>
    <property type="match status" value="1"/>
</dbReference>